<evidence type="ECO:0000313" key="1">
    <source>
        <dbReference type="EMBL" id="MED1206106.1"/>
    </source>
</evidence>
<organism evidence="1 2">
    <name type="scientific">Heyndrickxia acidicola</name>
    <dbReference type="NCBI Taxonomy" id="209389"/>
    <lineage>
        <taxon>Bacteria</taxon>
        <taxon>Bacillati</taxon>
        <taxon>Bacillota</taxon>
        <taxon>Bacilli</taxon>
        <taxon>Bacillales</taxon>
        <taxon>Bacillaceae</taxon>
        <taxon>Heyndrickxia</taxon>
    </lineage>
</organism>
<proteinExistence type="predicted"/>
<dbReference type="EMBL" id="JARMAB010000052">
    <property type="protein sequence ID" value="MED1206106.1"/>
    <property type="molecule type" value="Genomic_DNA"/>
</dbReference>
<gene>
    <name evidence="1" type="ORF">P4T90_24160</name>
</gene>
<dbReference type="RefSeq" id="WP_066265381.1">
    <property type="nucleotide sequence ID" value="NZ_JARMAB010000052.1"/>
</dbReference>
<keyword evidence="2" id="KW-1185">Reference proteome</keyword>
<reference evidence="1 2" key="1">
    <citation type="submission" date="2023-03" db="EMBL/GenBank/DDBJ databases">
        <title>Bacillus Genome Sequencing.</title>
        <authorList>
            <person name="Dunlap C."/>
        </authorList>
    </citation>
    <scope>NUCLEOTIDE SEQUENCE [LARGE SCALE GENOMIC DNA]</scope>
    <source>
        <strain evidence="1 2">B-23453</strain>
    </source>
</reference>
<dbReference type="Proteomes" id="UP001341444">
    <property type="component" value="Unassembled WGS sequence"/>
</dbReference>
<comment type="caution">
    <text evidence="1">The sequence shown here is derived from an EMBL/GenBank/DDBJ whole genome shotgun (WGS) entry which is preliminary data.</text>
</comment>
<accession>A0ABU6MQ87</accession>
<name>A0ABU6MQ87_9BACI</name>
<evidence type="ECO:0000313" key="2">
    <source>
        <dbReference type="Proteomes" id="UP001341444"/>
    </source>
</evidence>
<protein>
    <submittedName>
        <fullName evidence="1">Uncharacterized protein</fullName>
    </submittedName>
</protein>
<sequence length="82" mass="9343">MKLKIISVLVINRLEQTKTVYEQECTLGEIQVLSTLFSTKGVSMSNLFGENVKRFLLLSQGYETVKGNLVYKVRFDLSKPLN</sequence>